<feature type="transmembrane region" description="Helical" evidence="8">
    <location>
        <begin position="245"/>
        <end position="268"/>
    </location>
</feature>
<comment type="similarity">
    <text evidence="2 8">Belongs to the 4-toluene sulfonate uptake permease (TSUP) (TC 2.A.102) family.</text>
</comment>
<evidence type="ECO:0000256" key="8">
    <source>
        <dbReference type="RuleBase" id="RU363041"/>
    </source>
</evidence>
<evidence type="ECO:0000313" key="9">
    <source>
        <dbReference type="EMBL" id="SFM01017.1"/>
    </source>
</evidence>
<dbReference type="Proteomes" id="UP000199144">
    <property type="component" value="Unassembled WGS sequence"/>
</dbReference>
<gene>
    <name evidence="9" type="ORF">SAMN04488042_10314</name>
</gene>
<feature type="transmembrane region" description="Helical" evidence="8">
    <location>
        <begin position="93"/>
        <end position="111"/>
    </location>
</feature>
<organism evidence="9 10">
    <name type="scientific">Shimia aestuarii</name>
    <dbReference type="NCBI Taxonomy" id="254406"/>
    <lineage>
        <taxon>Bacteria</taxon>
        <taxon>Pseudomonadati</taxon>
        <taxon>Pseudomonadota</taxon>
        <taxon>Alphaproteobacteria</taxon>
        <taxon>Rhodobacterales</taxon>
        <taxon>Roseobacteraceae</taxon>
    </lineage>
</organism>
<proteinExistence type="inferred from homology"/>
<protein>
    <recommendedName>
        <fullName evidence="8">Probable membrane transporter protein</fullName>
    </recommendedName>
</protein>
<feature type="transmembrane region" description="Helical" evidence="8">
    <location>
        <begin position="20"/>
        <end position="40"/>
    </location>
</feature>
<sequence>MESGVAPTPLFSWKGKTMSVLEIVVLALAGFGAGVVNTIAGGGTFLTFPALVWAGVPPVAANATSAVSVFPGYLGGAIGFLSELKTLSRAQMIRLTAITLAGGLTGSLLLLVSSNEAFSLIVPFLLFFATTAFLLGGKLRAWAERRSRALKPEGALGLFLVSVYGGYFNGGLGIVLLALFAMWGWRDIHLMNGVKNGLSFALSAISVATFAVAGLVVWPMAVLMMVFAVLGGYGGAWIAKAVPASVVRIIVILIGYGMSAIFLGRLFVG</sequence>
<dbReference type="PANTHER" id="PTHR30269:SF0">
    <property type="entry name" value="MEMBRANE TRANSPORTER PROTEIN YFCA-RELATED"/>
    <property type="match status" value="1"/>
</dbReference>
<comment type="subcellular location">
    <subcellularLocation>
        <location evidence="1 8">Cell membrane</location>
        <topology evidence="1 8">Multi-pass membrane protein</topology>
    </subcellularLocation>
</comment>
<dbReference type="EMBL" id="FOTQ01000003">
    <property type="protein sequence ID" value="SFM01017.1"/>
    <property type="molecule type" value="Genomic_DNA"/>
</dbReference>
<name>A0A1I4MDE6_9RHOB</name>
<dbReference type="AlphaFoldDB" id="A0A1I4MDE6"/>
<dbReference type="Pfam" id="PF01925">
    <property type="entry name" value="TauE"/>
    <property type="match status" value="1"/>
</dbReference>
<dbReference type="PANTHER" id="PTHR30269">
    <property type="entry name" value="TRANSMEMBRANE PROTEIN YFCA"/>
    <property type="match status" value="1"/>
</dbReference>
<evidence type="ECO:0000256" key="7">
    <source>
        <dbReference type="ARBA" id="ARBA00023136"/>
    </source>
</evidence>
<reference evidence="9 10" key="1">
    <citation type="submission" date="2016-10" db="EMBL/GenBank/DDBJ databases">
        <authorList>
            <person name="de Groot N.N."/>
        </authorList>
    </citation>
    <scope>NUCLEOTIDE SEQUENCE [LARGE SCALE GENOMIC DNA]</scope>
    <source>
        <strain evidence="9 10">DSM 15283</strain>
    </source>
</reference>
<dbReference type="InterPro" id="IPR052017">
    <property type="entry name" value="TSUP"/>
</dbReference>
<dbReference type="InterPro" id="IPR002781">
    <property type="entry name" value="TM_pro_TauE-like"/>
</dbReference>
<keyword evidence="3" id="KW-0813">Transport</keyword>
<evidence type="ECO:0000256" key="2">
    <source>
        <dbReference type="ARBA" id="ARBA00009142"/>
    </source>
</evidence>
<evidence type="ECO:0000256" key="3">
    <source>
        <dbReference type="ARBA" id="ARBA00022448"/>
    </source>
</evidence>
<feature type="transmembrane region" description="Helical" evidence="8">
    <location>
        <begin position="156"/>
        <end position="185"/>
    </location>
</feature>
<feature type="transmembrane region" description="Helical" evidence="8">
    <location>
        <begin position="117"/>
        <end position="135"/>
    </location>
</feature>
<keyword evidence="4 8" id="KW-1003">Cell membrane</keyword>
<keyword evidence="7 8" id="KW-0472">Membrane</keyword>
<dbReference type="STRING" id="254406.SAMN04488042_10314"/>
<accession>A0A1I4MDE6</accession>
<keyword evidence="6 8" id="KW-1133">Transmembrane helix</keyword>
<feature type="transmembrane region" description="Helical" evidence="8">
    <location>
        <begin position="197"/>
        <end position="217"/>
    </location>
</feature>
<feature type="transmembrane region" description="Helical" evidence="8">
    <location>
        <begin position="222"/>
        <end position="239"/>
    </location>
</feature>
<keyword evidence="5 8" id="KW-0812">Transmembrane</keyword>
<feature type="transmembrane region" description="Helical" evidence="8">
    <location>
        <begin position="60"/>
        <end position="81"/>
    </location>
</feature>
<evidence type="ECO:0000256" key="5">
    <source>
        <dbReference type="ARBA" id="ARBA00022692"/>
    </source>
</evidence>
<dbReference type="GO" id="GO:0005886">
    <property type="term" value="C:plasma membrane"/>
    <property type="evidence" value="ECO:0007669"/>
    <property type="project" value="UniProtKB-SubCell"/>
</dbReference>
<keyword evidence="10" id="KW-1185">Reference proteome</keyword>
<evidence type="ECO:0000256" key="4">
    <source>
        <dbReference type="ARBA" id="ARBA00022475"/>
    </source>
</evidence>
<evidence type="ECO:0000256" key="6">
    <source>
        <dbReference type="ARBA" id="ARBA00022989"/>
    </source>
</evidence>
<evidence type="ECO:0000256" key="1">
    <source>
        <dbReference type="ARBA" id="ARBA00004651"/>
    </source>
</evidence>
<evidence type="ECO:0000313" key="10">
    <source>
        <dbReference type="Proteomes" id="UP000199144"/>
    </source>
</evidence>